<evidence type="ECO:0000256" key="6">
    <source>
        <dbReference type="ARBA" id="ARBA00023002"/>
    </source>
</evidence>
<dbReference type="InterPro" id="IPR001128">
    <property type="entry name" value="Cyt_P450"/>
</dbReference>
<dbReference type="OMA" id="IDGEREC"/>
<sequence length="508" mass="58049">MMAFSMPSLEPDAWLHRVTEKLGPVVVIRDTFNVSTLWTTDLKAIAYVLNNPQIYSRPEVSRYWFKEFIGDGLVVAEGETQQRQRRIMNPAFGAMPVREMTKIFVDVSHELCGEMRALCSAPANSKSMFDGAVKEQKITEGWTEIDMAQWTSRAALDMLSLAAFQYPLNTLQRSRSSNDYGLFHALEEVYTFSVLNFALLLLRGWMPLLRLRMFERDDTSARVKRLNDVVKKLAKRLIQERVEMIQEGQINAGDRDVLTLLVRAMLDGQKSRSMSEEEVIGQIMTLIVSGHETPAQAMVWALHSLSHAPEVQDKLRLEAKAILHNSPNPTLDELNSLPYLDNVVREALRLHSPGAWMERTPQSVDCIPVEMPYEDRYGNMRDHITISPGDKIRISVLSINRREDIWGPDAREFNPDRWDKLPQEADKIPGIIANSMAFSTGPRGCIGFRFAIAEMKAMLYILLREFEFEPAVPKEKVIRRPQVVSRPILRGEVASRLPIRVRPIKNIY</sequence>
<dbReference type="InParanoid" id="G4TPB7"/>
<evidence type="ECO:0000256" key="2">
    <source>
        <dbReference type="ARBA" id="ARBA00005179"/>
    </source>
</evidence>
<organism evidence="11 12">
    <name type="scientific">Serendipita indica (strain DSM 11827)</name>
    <name type="common">Root endophyte fungus</name>
    <name type="synonym">Piriformospora indica</name>
    <dbReference type="NCBI Taxonomy" id="1109443"/>
    <lineage>
        <taxon>Eukaryota</taxon>
        <taxon>Fungi</taxon>
        <taxon>Dikarya</taxon>
        <taxon>Basidiomycota</taxon>
        <taxon>Agaricomycotina</taxon>
        <taxon>Agaricomycetes</taxon>
        <taxon>Sebacinales</taxon>
        <taxon>Serendipitaceae</taxon>
        <taxon>Serendipita</taxon>
    </lineage>
</organism>
<dbReference type="GO" id="GO:0020037">
    <property type="term" value="F:heme binding"/>
    <property type="evidence" value="ECO:0007669"/>
    <property type="project" value="InterPro"/>
</dbReference>
<keyword evidence="7 9" id="KW-0408">Iron</keyword>
<dbReference type="PANTHER" id="PTHR24305">
    <property type="entry name" value="CYTOCHROME P450"/>
    <property type="match status" value="1"/>
</dbReference>
<dbReference type="PANTHER" id="PTHR24305:SF166">
    <property type="entry name" value="CYTOCHROME P450 12A4, MITOCHONDRIAL-RELATED"/>
    <property type="match status" value="1"/>
</dbReference>
<evidence type="ECO:0000256" key="5">
    <source>
        <dbReference type="ARBA" id="ARBA00022723"/>
    </source>
</evidence>
<evidence type="ECO:0000256" key="10">
    <source>
        <dbReference type="RuleBase" id="RU000461"/>
    </source>
</evidence>
<evidence type="ECO:0000313" key="11">
    <source>
        <dbReference type="EMBL" id="CCA73160.1"/>
    </source>
</evidence>
<dbReference type="OrthoDB" id="1470350at2759"/>
<protein>
    <submittedName>
        <fullName evidence="11">Related to Cytochrome P450</fullName>
    </submittedName>
</protein>
<comment type="pathway">
    <text evidence="2">Secondary metabolite biosynthesis.</text>
</comment>
<dbReference type="EMBL" id="CAFZ01000206">
    <property type="protein sequence ID" value="CCA73160.1"/>
    <property type="molecule type" value="Genomic_DNA"/>
</dbReference>
<accession>G4TPB7</accession>
<dbReference type="Pfam" id="PF00067">
    <property type="entry name" value="p450"/>
    <property type="match status" value="1"/>
</dbReference>
<evidence type="ECO:0000256" key="7">
    <source>
        <dbReference type="ARBA" id="ARBA00023004"/>
    </source>
</evidence>
<evidence type="ECO:0000256" key="1">
    <source>
        <dbReference type="ARBA" id="ARBA00001971"/>
    </source>
</evidence>
<dbReference type="PRINTS" id="PR00465">
    <property type="entry name" value="EP450IV"/>
</dbReference>
<dbReference type="HOGENOM" id="CLU_001570_5_11_1"/>
<keyword evidence="5 9" id="KW-0479">Metal-binding</keyword>
<gene>
    <name evidence="11" type="ORF">PIIN_07114</name>
</gene>
<dbReference type="PROSITE" id="PS00086">
    <property type="entry name" value="CYTOCHROME_P450"/>
    <property type="match status" value="1"/>
</dbReference>
<keyword evidence="8 10" id="KW-0503">Monooxygenase</keyword>
<keyword evidence="12" id="KW-1185">Reference proteome</keyword>
<dbReference type="eggNOG" id="KOG0157">
    <property type="taxonomic scope" value="Eukaryota"/>
</dbReference>
<dbReference type="Gene3D" id="1.10.630.10">
    <property type="entry name" value="Cytochrome P450"/>
    <property type="match status" value="1"/>
</dbReference>
<dbReference type="InterPro" id="IPR036396">
    <property type="entry name" value="Cyt_P450_sf"/>
</dbReference>
<evidence type="ECO:0000313" key="12">
    <source>
        <dbReference type="Proteomes" id="UP000007148"/>
    </source>
</evidence>
<name>G4TPB7_SERID</name>
<dbReference type="GO" id="GO:0016705">
    <property type="term" value="F:oxidoreductase activity, acting on paired donors, with incorporation or reduction of molecular oxygen"/>
    <property type="evidence" value="ECO:0007669"/>
    <property type="project" value="InterPro"/>
</dbReference>
<dbReference type="InterPro" id="IPR017972">
    <property type="entry name" value="Cyt_P450_CS"/>
</dbReference>
<keyword evidence="6 10" id="KW-0560">Oxidoreductase</keyword>
<dbReference type="Proteomes" id="UP000007148">
    <property type="component" value="Unassembled WGS sequence"/>
</dbReference>
<reference evidence="11 12" key="1">
    <citation type="journal article" date="2011" name="PLoS Pathog.">
        <title>Endophytic Life Strategies Decoded by Genome and Transcriptome Analyses of the Mutualistic Root Symbiont Piriformospora indica.</title>
        <authorList>
            <person name="Zuccaro A."/>
            <person name="Lahrmann U."/>
            <person name="Guldener U."/>
            <person name="Langen G."/>
            <person name="Pfiffi S."/>
            <person name="Biedenkopf D."/>
            <person name="Wong P."/>
            <person name="Samans B."/>
            <person name="Grimm C."/>
            <person name="Basiewicz M."/>
            <person name="Murat C."/>
            <person name="Martin F."/>
            <person name="Kogel K.H."/>
        </authorList>
    </citation>
    <scope>NUCLEOTIDE SEQUENCE [LARGE SCALE GENOMIC DNA]</scope>
    <source>
        <strain evidence="11 12">DSM 11827</strain>
    </source>
</reference>
<dbReference type="InterPro" id="IPR050121">
    <property type="entry name" value="Cytochrome_P450_monoxygenase"/>
</dbReference>
<dbReference type="SUPFAM" id="SSF48264">
    <property type="entry name" value="Cytochrome P450"/>
    <property type="match status" value="1"/>
</dbReference>
<comment type="caution">
    <text evidence="11">The sequence shown here is derived from an EMBL/GenBank/DDBJ whole genome shotgun (WGS) entry which is preliminary data.</text>
</comment>
<dbReference type="InterPro" id="IPR002403">
    <property type="entry name" value="Cyt_P450_E_grp-IV"/>
</dbReference>
<dbReference type="PRINTS" id="PR00385">
    <property type="entry name" value="P450"/>
</dbReference>
<evidence type="ECO:0000256" key="4">
    <source>
        <dbReference type="ARBA" id="ARBA00022617"/>
    </source>
</evidence>
<dbReference type="GO" id="GO:0005506">
    <property type="term" value="F:iron ion binding"/>
    <property type="evidence" value="ECO:0007669"/>
    <property type="project" value="InterPro"/>
</dbReference>
<evidence type="ECO:0000256" key="3">
    <source>
        <dbReference type="ARBA" id="ARBA00010617"/>
    </source>
</evidence>
<dbReference type="STRING" id="1109443.G4TPB7"/>
<dbReference type="AlphaFoldDB" id="G4TPB7"/>
<evidence type="ECO:0000256" key="9">
    <source>
        <dbReference type="PIRSR" id="PIRSR602403-1"/>
    </source>
</evidence>
<evidence type="ECO:0000256" key="8">
    <source>
        <dbReference type="ARBA" id="ARBA00023033"/>
    </source>
</evidence>
<dbReference type="GO" id="GO:0004497">
    <property type="term" value="F:monooxygenase activity"/>
    <property type="evidence" value="ECO:0007669"/>
    <property type="project" value="UniProtKB-KW"/>
</dbReference>
<feature type="binding site" description="axial binding residue" evidence="9">
    <location>
        <position position="445"/>
    </location>
    <ligand>
        <name>heme</name>
        <dbReference type="ChEBI" id="CHEBI:30413"/>
    </ligand>
    <ligandPart>
        <name>Fe</name>
        <dbReference type="ChEBI" id="CHEBI:18248"/>
    </ligandPart>
</feature>
<comment type="cofactor">
    <cofactor evidence="1 9">
        <name>heme</name>
        <dbReference type="ChEBI" id="CHEBI:30413"/>
    </cofactor>
</comment>
<proteinExistence type="inferred from homology"/>
<keyword evidence="4 9" id="KW-0349">Heme</keyword>
<comment type="similarity">
    <text evidence="3 10">Belongs to the cytochrome P450 family.</text>
</comment>